<evidence type="ECO:0000256" key="2">
    <source>
        <dbReference type="ARBA" id="ARBA00022630"/>
    </source>
</evidence>
<keyword evidence="3" id="KW-0288">FMN</keyword>
<dbReference type="InterPro" id="IPR044152">
    <property type="entry name" value="YqjM-like"/>
</dbReference>
<dbReference type="SUPFAM" id="SSF51395">
    <property type="entry name" value="FMN-linked oxidoreductases"/>
    <property type="match status" value="1"/>
</dbReference>
<dbReference type="Pfam" id="PF00724">
    <property type="entry name" value="Oxidored_FMN"/>
    <property type="match status" value="1"/>
</dbReference>
<evidence type="ECO:0000313" key="8">
    <source>
        <dbReference type="Proteomes" id="UP000070339"/>
    </source>
</evidence>
<organism evidence="7 8">
    <name type="scientific">Corynebacterium simulans</name>
    <dbReference type="NCBI Taxonomy" id="146827"/>
    <lineage>
        <taxon>Bacteria</taxon>
        <taxon>Bacillati</taxon>
        <taxon>Actinomycetota</taxon>
        <taxon>Actinomycetes</taxon>
        <taxon>Mycobacteriales</taxon>
        <taxon>Corynebacteriaceae</taxon>
        <taxon>Corynebacterium</taxon>
    </lineage>
</organism>
<dbReference type="PANTHER" id="PTHR43303">
    <property type="entry name" value="NADPH DEHYDROGENASE C23G7.10C-RELATED"/>
    <property type="match status" value="1"/>
</dbReference>
<feature type="domain" description="NADH:flavin oxidoreductase/NADH oxidase N-terminal" evidence="6">
    <location>
        <begin position="5"/>
        <end position="342"/>
    </location>
</feature>
<reference evidence="7 8" key="1">
    <citation type="journal article" date="2016" name="Int. J. Syst. Evol. Microbiol.">
        <title>Resolving the Complexity of Human Skin Metagenomes Using Single-Molecule Sequencing.</title>
        <authorList>
            <consortium name="NISC Comparative Sequencing Program"/>
            <person name="Tsai Y.C."/>
            <person name="Conlan S."/>
            <person name="Deming C."/>
            <person name="Segre J.A."/>
            <person name="Kong H.H."/>
            <person name="Korlach J."/>
            <person name="Oh J."/>
        </authorList>
    </citation>
    <scope>NUCLEOTIDE SEQUENCE [LARGE SCALE GENOMIC DNA]</scope>
    <source>
        <strain evidence="7 8">1B08</strain>
    </source>
</reference>
<gene>
    <name evidence="7" type="ORF">WM41_2317</name>
</gene>
<dbReference type="EMBL" id="LTEB01000041">
    <property type="protein sequence ID" value="KXU17078.1"/>
    <property type="molecule type" value="Genomic_DNA"/>
</dbReference>
<accession>A0ABR5V735</accession>
<evidence type="ECO:0000256" key="3">
    <source>
        <dbReference type="ARBA" id="ARBA00022643"/>
    </source>
</evidence>
<proteinExistence type="predicted"/>
<comment type="cofactor">
    <cofactor evidence="1">
        <name>FMN</name>
        <dbReference type="ChEBI" id="CHEBI:58210"/>
    </cofactor>
</comment>
<evidence type="ECO:0000256" key="5">
    <source>
        <dbReference type="ARBA" id="ARBA00023002"/>
    </source>
</evidence>
<dbReference type="InterPro" id="IPR013785">
    <property type="entry name" value="Aldolase_TIM"/>
</dbReference>
<protein>
    <submittedName>
        <fullName evidence="7">Flavin oxidoreductase / NADH oxidase family protein</fullName>
    </submittedName>
</protein>
<dbReference type="PANTHER" id="PTHR43303:SF4">
    <property type="entry name" value="NADPH DEHYDROGENASE C23G7.10C-RELATED"/>
    <property type="match status" value="1"/>
</dbReference>
<evidence type="ECO:0000313" key="7">
    <source>
        <dbReference type="EMBL" id="KXU17078.1"/>
    </source>
</evidence>
<name>A0ABR5V735_9CORY</name>
<comment type="caution">
    <text evidence="7">The sequence shown here is derived from an EMBL/GenBank/DDBJ whole genome shotgun (WGS) entry which is preliminary data.</text>
</comment>
<dbReference type="Proteomes" id="UP000070339">
    <property type="component" value="Unassembled WGS sequence"/>
</dbReference>
<keyword evidence="4" id="KW-0521">NADP</keyword>
<dbReference type="Gene3D" id="3.20.20.70">
    <property type="entry name" value="Aldolase class I"/>
    <property type="match status" value="1"/>
</dbReference>
<keyword evidence="5" id="KW-0560">Oxidoreductase</keyword>
<dbReference type="CDD" id="cd02932">
    <property type="entry name" value="OYE_YqiM_FMN"/>
    <property type="match status" value="1"/>
</dbReference>
<keyword evidence="2" id="KW-0285">Flavoprotein</keyword>
<evidence type="ECO:0000259" key="6">
    <source>
        <dbReference type="Pfam" id="PF00724"/>
    </source>
</evidence>
<evidence type="ECO:0000256" key="1">
    <source>
        <dbReference type="ARBA" id="ARBA00001917"/>
    </source>
</evidence>
<keyword evidence="8" id="KW-1185">Reference proteome</keyword>
<dbReference type="InterPro" id="IPR001155">
    <property type="entry name" value="OxRdtase_FMN_N"/>
</dbReference>
<evidence type="ECO:0000256" key="4">
    <source>
        <dbReference type="ARBA" id="ARBA00022857"/>
    </source>
</evidence>
<sequence length="356" mass="39010">MIMTKLFTPLTLRGVEFPNRVWMPPMCQYQAVQGVPQPWHMVHYGSHAVGGFGLSIVEATAVSPEGRISPQCAGIWTDEQRDKWKEIVDFAHSVNARIGIQLGHAGRKASTYPMLPGYARGSVPVSEGGWETLGPSPIAYPNYAVPREMAPADIARVVEDFAAAAKRSVEAGFDTIELHMAHGYLLHNFLSPLSNQRTDAYGGSLENRLRLPLEVVDAVRAVIPEEMPLIARVSATDWIFDRPAWDVEDTVTLAVRLRERGVDLIDVSTGGNAHADIPVGPEYQVDYATKVREAGLPVSAVGLITEPQHAEEILAAHRADVIEVGRAALKDPYWPRRAAEELGSPLEALPSYSRAR</sequence>